<evidence type="ECO:0000313" key="11">
    <source>
        <dbReference type="EMBL" id="MBC6465465.1"/>
    </source>
</evidence>
<keyword evidence="12" id="KW-1185">Reference proteome</keyword>
<evidence type="ECO:0000256" key="2">
    <source>
        <dbReference type="ARBA" id="ARBA00022670"/>
    </source>
</evidence>
<sequence length="248" mass="28083">MMAVLFPVPASASVTHHGGRIPTGFVVLSDVDPTILHDIRYRTSHNFIGRPIIGYRQPLCILSRPAAQALRRAQAALRPRGYTLKVYDCYRPQRAVNDFARWAERPRDVRMKGEFYPNVDKSRLFEDGYIAARSGHSRGSTVDLTLVRLPAKAQRPYVPGERLVPCFAPRDERFPDNTVDMGTGFDCFDTLANTLDPRITGKARDNRLLLKSTLETAGFTNYAAEWWHYTLSGEPYPDTYFDFPVARG</sequence>
<evidence type="ECO:0000256" key="10">
    <source>
        <dbReference type="PIRNR" id="PIRNR026671"/>
    </source>
</evidence>
<gene>
    <name evidence="11" type="ORF">HKK74_08155</name>
</gene>
<reference evidence="11 12" key="1">
    <citation type="submission" date="2020-06" db="EMBL/GenBank/DDBJ databases">
        <title>Actinomadura xiongansis sp. nov., isolated from soil of Baiyangdian.</title>
        <authorList>
            <person name="Zhang X."/>
        </authorList>
    </citation>
    <scope>NUCLEOTIDE SEQUENCE [LARGE SCALE GENOMIC DNA]</scope>
    <source>
        <strain evidence="11 12">HBUM206468</strain>
    </source>
</reference>
<comment type="similarity">
    <text evidence="9 10">Belongs to the peptidase M15D family.</text>
</comment>
<feature type="active site" description="Proton donor/acceptor" evidence="9">
    <location>
        <position position="225"/>
    </location>
</feature>
<evidence type="ECO:0000313" key="12">
    <source>
        <dbReference type="Proteomes" id="UP000805614"/>
    </source>
</evidence>
<evidence type="ECO:0000256" key="1">
    <source>
        <dbReference type="ARBA" id="ARBA00001362"/>
    </source>
</evidence>
<comment type="caution">
    <text evidence="11">The sequence shown here is derived from an EMBL/GenBank/DDBJ whole genome shotgun (WGS) entry which is preliminary data.</text>
</comment>
<dbReference type="PIRSF" id="PIRSF026671">
    <property type="entry name" value="AA_dipeptidase"/>
    <property type="match status" value="1"/>
</dbReference>
<dbReference type="InterPro" id="IPR000755">
    <property type="entry name" value="A_A_dipeptidase"/>
</dbReference>
<dbReference type="EMBL" id="JABVEC010000004">
    <property type="protein sequence ID" value="MBC6465465.1"/>
    <property type="molecule type" value="Genomic_DNA"/>
</dbReference>
<keyword evidence="7 9" id="KW-0482">Metalloprotease</keyword>
<evidence type="ECO:0000256" key="9">
    <source>
        <dbReference type="HAMAP-Rule" id="MF_01924"/>
    </source>
</evidence>
<dbReference type="CDD" id="cd14817">
    <property type="entry name" value="D-Ala-D-Ala_dipeptidase_VanX"/>
    <property type="match status" value="1"/>
</dbReference>
<dbReference type="EC" id="3.4.13.22" evidence="9 10"/>
<keyword evidence="3 9" id="KW-0479">Metal-binding</keyword>
<comment type="cofactor">
    <cofactor evidence="9">
        <name>Zn(2+)</name>
        <dbReference type="ChEBI" id="CHEBI:29105"/>
    </cofactor>
    <text evidence="9">Binds 1 zinc ion per subunit.</text>
</comment>
<feature type="site" description="Transition state stabilizer" evidence="9">
    <location>
        <position position="91"/>
    </location>
</feature>
<dbReference type="Gene3D" id="3.30.1380.10">
    <property type="match status" value="1"/>
</dbReference>
<evidence type="ECO:0000256" key="8">
    <source>
        <dbReference type="ARBA" id="ARBA00023316"/>
    </source>
</evidence>
<dbReference type="SUPFAM" id="SSF55166">
    <property type="entry name" value="Hedgehog/DD-peptidase"/>
    <property type="match status" value="1"/>
</dbReference>
<keyword evidence="4 9" id="KW-0378">Hydrolase</keyword>
<evidence type="ECO:0000256" key="6">
    <source>
        <dbReference type="ARBA" id="ARBA00022997"/>
    </source>
</evidence>
<comment type="catalytic activity">
    <reaction evidence="1 9 10">
        <text>D-alanyl-D-alanine + H2O = 2 D-alanine</text>
        <dbReference type="Rhea" id="RHEA:20661"/>
        <dbReference type="ChEBI" id="CHEBI:15377"/>
        <dbReference type="ChEBI" id="CHEBI:57416"/>
        <dbReference type="ChEBI" id="CHEBI:57822"/>
        <dbReference type="EC" id="3.4.13.22"/>
    </reaction>
</comment>
<feature type="binding site" evidence="9">
    <location>
        <position position="143"/>
    </location>
    <ligand>
        <name>Zn(2+)</name>
        <dbReference type="ChEBI" id="CHEBI:29105"/>
        <note>catalytic</note>
    </ligand>
</feature>
<dbReference type="Pfam" id="PF01427">
    <property type="entry name" value="Peptidase_M15"/>
    <property type="match status" value="2"/>
</dbReference>
<protein>
    <recommendedName>
        <fullName evidence="9 10">D-alanyl-D-alanine dipeptidase</fullName>
        <shortName evidence="9 10">D-Ala-D-Ala dipeptidase</shortName>
        <ecNumber evidence="9 10">3.4.13.22</ecNumber>
    </recommendedName>
</protein>
<proteinExistence type="inferred from homology"/>
<evidence type="ECO:0000256" key="7">
    <source>
        <dbReference type="ARBA" id="ARBA00023049"/>
    </source>
</evidence>
<feature type="binding site" evidence="9">
    <location>
        <position position="228"/>
    </location>
    <ligand>
        <name>Zn(2+)</name>
        <dbReference type="ChEBI" id="CHEBI:29105"/>
        <note>catalytic</note>
    </ligand>
</feature>
<organism evidence="11 12">
    <name type="scientific">Actinomadura alba</name>
    <dbReference type="NCBI Taxonomy" id="406431"/>
    <lineage>
        <taxon>Bacteria</taxon>
        <taxon>Bacillati</taxon>
        <taxon>Actinomycetota</taxon>
        <taxon>Actinomycetes</taxon>
        <taxon>Streptosporangiales</taxon>
        <taxon>Thermomonosporaceae</taxon>
        <taxon>Actinomadura</taxon>
    </lineage>
</organism>
<dbReference type="PANTHER" id="PTHR43126">
    <property type="entry name" value="D-ALANYL-D-ALANINE DIPEPTIDASE"/>
    <property type="match status" value="1"/>
</dbReference>
<keyword evidence="5 9" id="KW-0862">Zinc</keyword>
<dbReference type="Proteomes" id="UP000805614">
    <property type="component" value="Unassembled WGS sequence"/>
</dbReference>
<name>A0ABR7LL47_9ACTN</name>
<accession>A0ABR7LL47</accession>
<dbReference type="InterPro" id="IPR009045">
    <property type="entry name" value="Zn_M74/Hedgehog-like"/>
</dbReference>
<keyword evidence="6 9" id="KW-0224">Dipeptidase</keyword>
<feature type="binding site" evidence="9">
    <location>
        <position position="136"/>
    </location>
    <ligand>
        <name>Zn(2+)</name>
        <dbReference type="ChEBI" id="CHEBI:29105"/>
        <note>catalytic</note>
    </ligand>
</feature>
<evidence type="ECO:0000256" key="3">
    <source>
        <dbReference type="ARBA" id="ARBA00022723"/>
    </source>
</evidence>
<dbReference type="PANTHER" id="PTHR43126:SF1">
    <property type="entry name" value="D-ALANYL-D-ALANINE DIPEPTIDASE"/>
    <property type="match status" value="1"/>
</dbReference>
<dbReference type="HAMAP" id="MF_01924">
    <property type="entry name" value="A_A_dipeptidase"/>
    <property type="match status" value="1"/>
</dbReference>
<evidence type="ECO:0000256" key="4">
    <source>
        <dbReference type="ARBA" id="ARBA00022801"/>
    </source>
</evidence>
<evidence type="ECO:0000256" key="5">
    <source>
        <dbReference type="ARBA" id="ARBA00022833"/>
    </source>
</evidence>
<keyword evidence="2 9" id="KW-0645">Protease</keyword>
<keyword evidence="8 10" id="KW-0961">Cell wall biogenesis/degradation</keyword>
<comment type="function">
    <text evidence="9 10">Catalyzes hydrolysis of the D-alanyl-D-alanine dipeptide.</text>
</comment>